<evidence type="ECO:0000313" key="8">
    <source>
        <dbReference type="Proteomes" id="UP000593576"/>
    </source>
</evidence>
<reference evidence="7 8" key="1">
    <citation type="journal article" date="2019" name="Genome Biol. Evol.">
        <title>Insights into the evolution of the New World diploid cottons (Gossypium, subgenus Houzingenia) based on genome sequencing.</title>
        <authorList>
            <person name="Grover C.E."/>
            <person name="Arick M.A. 2nd"/>
            <person name="Thrash A."/>
            <person name="Conover J.L."/>
            <person name="Sanders W.S."/>
            <person name="Peterson D.G."/>
            <person name="Frelichowski J.E."/>
            <person name="Scheffler J.A."/>
            <person name="Scheffler B.E."/>
            <person name="Wendel J.F."/>
        </authorList>
    </citation>
    <scope>NUCLEOTIDE SEQUENCE [LARGE SCALE GENOMIC DNA]</scope>
    <source>
        <strain evidence="7">1</strain>
        <tissue evidence="7">Leaf</tissue>
    </source>
</reference>
<name>A0A7J9MB91_GOSSC</name>
<feature type="transmembrane region" description="Helical" evidence="6">
    <location>
        <begin position="276"/>
        <end position="296"/>
    </location>
</feature>
<evidence type="ECO:0000256" key="2">
    <source>
        <dbReference type="ARBA" id="ARBA00009012"/>
    </source>
</evidence>
<evidence type="ECO:0000256" key="1">
    <source>
        <dbReference type="ARBA" id="ARBA00004141"/>
    </source>
</evidence>
<dbReference type="AlphaFoldDB" id="A0A7J9MB91"/>
<dbReference type="Pfam" id="PF01940">
    <property type="entry name" value="DUF92"/>
    <property type="match status" value="1"/>
</dbReference>
<dbReference type="OrthoDB" id="30881at2759"/>
<organism evidence="7 8">
    <name type="scientific">Gossypium schwendimanii</name>
    <name type="common">Cotton</name>
    <dbReference type="NCBI Taxonomy" id="34291"/>
    <lineage>
        <taxon>Eukaryota</taxon>
        <taxon>Viridiplantae</taxon>
        <taxon>Streptophyta</taxon>
        <taxon>Embryophyta</taxon>
        <taxon>Tracheophyta</taxon>
        <taxon>Spermatophyta</taxon>
        <taxon>Magnoliopsida</taxon>
        <taxon>eudicotyledons</taxon>
        <taxon>Gunneridae</taxon>
        <taxon>Pentapetalae</taxon>
        <taxon>rosids</taxon>
        <taxon>malvids</taxon>
        <taxon>Malvales</taxon>
        <taxon>Malvaceae</taxon>
        <taxon>Malvoideae</taxon>
        <taxon>Gossypium</taxon>
    </lineage>
</organism>
<feature type="transmembrane region" description="Helical" evidence="6">
    <location>
        <begin position="6"/>
        <end position="23"/>
    </location>
</feature>
<dbReference type="PANTHER" id="PTHR13353">
    <property type="entry name" value="TRANSMEMBRANE PROTEIN 19"/>
    <property type="match status" value="1"/>
</dbReference>
<dbReference type="EMBL" id="JABFAF010000010">
    <property type="protein sequence ID" value="MBA0868352.1"/>
    <property type="molecule type" value="Genomic_DNA"/>
</dbReference>
<dbReference type="PANTHER" id="PTHR13353:SF14">
    <property type="entry name" value="PROTEIN PGR"/>
    <property type="match status" value="1"/>
</dbReference>
<feature type="transmembrane region" description="Helical" evidence="6">
    <location>
        <begin position="90"/>
        <end position="110"/>
    </location>
</feature>
<comment type="caution">
    <text evidence="7">The sequence shown here is derived from an EMBL/GenBank/DDBJ whole genome shotgun (WGS) entry which is preliminary data.</text>
</comment>
<evidence type="ECO:0000313" key="7">
    <source>
        <dbReference type="EMBL" id="MBA0868352.1"/>
    </source>
</evidence>
<sequence length="297" mass="31956">MERTLTHSLIAVVISSLVAIRSYRRKSLDLSGALAGFLVMTIHFVAGYRFGAMLLAFFFTSSMLTKVGEDKKRRVDADFKEGGQRNWIQVLYNSGIAAVLSVLIGNLTGWEDKCLDSNDSVLITSLIGGIIGHYSCCNGDTWSSEIGVLSDDQPRLITTFKVDILFLNDYQSVRRGTNGGVTKTGLLAALAAGSVIGLTFVLVGFLTTRCSNEMAMKQLLVIPLSAVAGLFGSIIDSLLGATLQFSGFCSVRNKVVGKPGPTVKRISGLNFLDNNAVNLVSILLTTLLTSFACVYIF</sequence>
<dbReference type="GO" id="GO:0016020">
    <property type="term" value="C:membrane"/>
    <property type="evidence" value="ECO:0007669"/>
    <property type="project" value="UniProtKB-SubCell"/>
</dbReference>
<keyword evidence="3 6" id="KW-0812">Transmembrane</keyword>
<evidence type="ECO:0000256" key="4">
    <source>
        <dbReference type="ARBA" id="ARBA00022989"/>
    </source>
</evidence>
<evidence type="ECO:0000256" key="3">
    <source>
        <dbReference type="ARBA" id="ARBA00022692"/>
    </source>
</evidence>
<feature type="transmembrane region" description="Helical" evidence="6">
    <location>
        <begin position="186"/>
        <end position="207"/>
    </location>
</feature>
<keyword evidence="4 6" id="KW-1133">Transmembrane helix</keyword>
<proteinExistence type="inferred from homology"/>
<dbReference type="InterPro" id="IPR002794">
    <property type="entry name" value="DUF92_TMEM19"/>
</dbReference>
<accession>A0A7J9MB91</accession>
<protein>
    <submittedName>
        <fullName evidence="7">Uncharacterized protein</fullName>
    </submittedName>
</protein>
<keyword evidence="8" id="KW-1185">Reference proteome</keyword>
<gene>
    <name evidence="7" type="ORF">Goshw_012209</name>
</gene>
<evidence type="ECO:0000256" key="5">
    <source>
        <dbReference type="ARBA" id="ARBA00023136"/>
    </source>
</evidence>
<dbReference type="Proteomes" id="UP000593576">
    <property type="component" value="Unassembled WGS sequence"/>
</dbReference>
<comment type="subcellular location">
    <subcellularLocation>
        <location evidence="1">Membrane</location>
        <topology evidence="1">Multi-pass membrane protein</topology>
    </subcellularLocation>
</comment>
<keyword evidence="5 6" id="KW-0472">Membrane</keyword>
<comment type="similarity">
    <text evidence="2">Belongs to the TMEM19 family.</text>
</comment>
<evidence type="ECO:0000256" key="6">
    <source>
        <dbReference type="SAM" id="Phobius"/>
    </source>
</evidence>
<feature type="transmembrane region" description="Helical" evidence="6">
    <location>
        <begin position="219"/>
        <end position="243"/>
    </location>
</feature>